<dbReference type="CDD" id="cd07989">
    <property type="entry name" value="LPLAT_AGPAT-like"/>
    <property type="match status" value="1"/>
</dbReference>
<dbReference type="EMBL" id="WIXP02000009">
    <property type="protein sequence ID" value="KAF6205288.1"/>
    <property type="molecule type" value="Genomic_DNA"/>
</dbReference>
<dbReference type="EC" id="2.3.1.51" evidence="5"/>
<dbReference type="GO" id="GO:0016020">
    <property type="term" value="C:membrane"/>
    <property type="evidence" value="ECO:0007669"/>
    <property type="project" value="InterPro"/>
</dbReference>
<sequence>MLWNPRSVENLILASKLCRHISTLLRLKWELRGGDYLNKDQSFVIVANHQSAIDILGMFELWPVMKKCTVVAKKELLYSGPFGLAAWLCGLVFINRLNSEASRQAINMTTNQMRENKNIYLNVKMWVFPEGTRKNTGEIHAFKKGAFHAAISAQLPILPVVFTRFYFLQSEKCIFNPGKIVITVLPPIKTCGLNIDNLAQNSRQIEATSSQLNWIYLVVVYVIPSTKTTFIADGFRHYQVFLGEIRVMSSIWVPISRNNCEEPQSEQWRSTVAGNDQLAHEKMTWLALQRTFMKDESLLKLTDELRSRRVNIAATIKQDVNTEISKLNNRSLEEIKLLTSRLLEFLRDIKSNIEQSNCYDDIIPHWKTNWDENIDQWNCDVRSELTKLRENIIKELKRGELAFVESRKFTQAQIDEFLDDLVTKLNQLMIVNEKMYTDTERHLKLMFDTLLQGWLVSYSYQEIIAKEYDEEFESGTEIPIEIEQEPSKTHQKTLKYMDKILVGLDEDEPAFADISSMKPHLNYLRMCQQHAKLHLKEALGCLKNHLENQQQFMPDDANAFQIEELWMDIVTILKEQNDEFKNYSKQSAFAWNQCAKRLHCAEKTAINAIAKLRTSRVTKNLVAEQNMNSLLDQLREGTSVRNLEHTYTRILMSLESAESTCVSVKNDEDGIIKQFVAAIFAAYDILNVQLAILNESYPNTGTDVFCVEQNLDETTEISDLDFIRTKYCVFSAQTWIHGMKDTLALLEAELPKFLKTFILSFIEVYKGENEYWLMLQIEKISKRKQRIRKNVLEIRASELKIHDMALKRIHQVIDHQEKKTKEDIKKIKSDLLLSDSAIIRFLDQTKNNTLEDTPEKKLKNLADEALLKKQEVIRQQIIKKSKYEIDRVFKWLMDYCSTYLNSLLLFHEGGNYSSEECESAYRYTTKIIKTLETNGEKDLKRLDHVLSTTREMFKKKLAKIVYPDPTEEELLKAAEREAKGRLEICFNRLKEMIKNETYKASTNLKSLKERINKAHAINDFQNWFEAISDIELSCSYFGLSPIFPYLELFTVLKQMRESVKERSLSQLSRTASGKTRHSVFSRKSDKRSKKSMISKRTGRTVSRATILSEIGDELFLTNSNYEVFDNYLTNIKTLINETHSKVKPILADAYGKYKVPKGLYEPQRLDAIFNLRHYNLQSESVWTFMFEDFLNAFRSVYTGTVSYVELIKNRFVYDAVNDALKLKATHKANLAKLNVEGVKEAIDNKLKPWHGYPLNKSLLQQLLRDVVDHCKGQLTSRKEVNETYRDNLKLLLEENKQKSAYISEDAKFLYTELFMNAMLNSFLETIWSCYAMSTNSEVMEVELSLVKKALYFYCLKTGRERSQSPNSMDKQYDYIVFTFLDGYKFLDFVQHIKGILKTMQSLQDVRGNTDFYVEERQRKSSVLLSGMRVVEALGEEEEEEISPHWKKLKEEMETHVQDFENSAINSLMMAKKDFDRVASDLTRWKKEWISNVKEVNRLYLINPILDHPPHKVLADPGAALRPKTAEDTIT</sequence>
<dbReference type="NCBIfam" id="TIGR00530">
    <property type="entry name" value="AGP_acyltrn"/>
    <property type="match status" value="1"/>
</dbReference>
<feature type="compositionally biased region" description="Polar residues" evidence="6">
    <location>
        <begin position="1064"/>
        <end position="1073"/>
    </location>
</feature>
<evidence type="ECO:0000256" key="4">
    <source>
        <dbReference type="ARBA" id="ARBA00023315"/>
    </source>
</evidence>
<gene>
    <name evidence="8" type="ORF">GE061_019457</name>
</gene>
<feature type="compositionally biased region" description="Basic residues" evidence="6">
    <location>
        <begin position="1074"/>
        <end position="1097"/>
    </location>
</feature>
<evidence type="ECO:0000256" key="3">
    <source>
        <dbReference type="ARBA" id="ARBA00022679"/>
    </source>
</evidence>
<proteinExistence type="inferred from homology"/>
<evidence type="ECO:0000256" key="2">
    <source>
        <dbReference type="ARBA" id="ARBA00008655"/>
    </source>
</evidence>
<dbReference type="GO" id="GO:0005783">
    <property type="term" value="C:endoplasmic reticulum"/>
    <property type="evidence" value="ECO:0007669"/>
    <property type="project" value="TreeGrafter"/>
</dbReference>
<reference evidence="8" key="1">
    <citation type="journal article" date="2021" name="Mol. Ecol. Resour.">
        <title>Apolygus lucorum genome provides insights into omnivorousness and mesophyll feeding.</title>
        <authorList>
            <person name="Liu Y."/>
            <person name="Liu H."/>
            <person name="Wang H."/>
            <person name="Huang T."/>
            <person name="Liu B."/>
            <person name="Yang B."/>
            <person name="Yin L."/>
            <person name="Li B."/>
            <person name="Zhang Y."/>
            <person name="Zhang S."/>
            <person name="Jiang F."/>
            <person name="Zhang X."/>
            <person name="Ren Y."/>
            <person name="Wang B."/>
            <person name="Wang S."/>
            <person name="Lu Y."/>
            <person name="Wu K."/>
            <person name="Fan W."/>
            <person name="Wang G."/>
        </authorList>
    </citation>
    <scope>NUCLEOTIDE SEQUENCE</scope>
    <source>
        <strain evidence="8">12Hb</strain>
    </source>
</reference>
<dbReference type="PANTHER" id="PTHR10434:SF11">
    <property type="entry name" value="1-ACYL-SN-GLYCEROL-3-PHOSPHATE ACYLTRANSFERASE"/>
    <property type="match status" value="1"/>
</dbReference>
<keyword evidence="9" id="KW-1185">Reference proteome</keyword>
<accession>A0A8S9XAF8</accession>
<keyword evidence="3 5" id="KW-0808">Transferase</keyword>
<feature type="region of interest" description="Disordered" evidence="6">
    <location>
        <begin position="1064"/>
        <end position="1097"/>
    </location>
</feature>
<comment type="catalytic activity">
    <reaction evidence="5">
        <text>a 1-acyl-sn-glycero-3-phosphate + an acyl-CoA = a 1,2-diacyl-sn-glycero-3-phosphate + CoA</text>
        <dbReference type="Rhea" id="RHEA:19709"/>
        <dbReference type="ChEBI" id="CHEBI:57287"/>
        <dbReference type="ChEBI" id="CHEBI:57970"/>
        <dbReference type="ChEBI" id="CHEBI:58342"/>
        <dbReference type="ChEBI" id="CHEBI:58608"/>
        <dbReference type="EC" id="2.3.1.51"/>
    </reaction>
</comment>
<dbReference type="InterPro" id="IPR002123">
    <property type="entry name" value="Plipid/glycerol_acylTrfase"/>
</dbReference>
<dbReference type="GO" id="GO:0006654">
    <property type="term" value="P:phosphatidic acid biosynthetic process"/>
    <property type="evidence" value="ECO:0007669"/>
    <property type="project" value="TreeGrafter"/>
</dbReference>
<comment type="pathway">
    <text evidence="1">Phospholipid metabolism; CDP-diacylglycerol biosynthesis; CDP-diacylglycerol from sn-glycerol 3-phosphate: step 2/3.</text>
</comment>
<dbReference type="SMART" id="SM00563">
    <property type="entry name" value="PlsC"/>
    <property type="match status" value="1"/>
</dbReference>
<evidence type="ECO:0000256" key="6">
    <source>
        <dbReference type="SAM" id="MobiDB-lite"/>
    </source>
</evidence>
<feature type="domain" description="Phospholipid/glycerol acyltransferase" evidence="7">
    <location>
        <begin position="43"/>
        <end position="165"/>
    </location>
</feature>
<dbReference type="PANTHER" id="PTHR10434">
    <property type="entry name" value="1-ACYL-SN-GLYCEROL-3-PHOSPHATE ACYLTRANSFERASE"/>
    <property type="match status" value="1"/>
</dbReference>
<organism evidence="8 9">
    <name type="scientific">Apolygus lucorum</name>
    <name type="common">Small green plant bug</name>
    <name type="synonym">Lygocoris lucorum</name>
    <dbReference type="NCBI Taxonomy" id="248454"/>
    <lineage>
        <taxon>Eukaryota</taxon>
        <taxon>Metazoa</taxon>
        <taxon>Ecdysozoa</taxon>
        <taxon>Arthropoda</taxon>
        <taxon>Hexapoda</taxon>
        <taxon>Insecta</taxon>
        <taxon>Pterygota</taxon>
        <taxon>Neoptera</taxon>
        <taxon>Paraneoptera</taxon>
        <taxon>Hemiptera</taxon>
        <taxon>Heteroptera</taxon>
        <taxon>Panheteroptera</taxon>
        <taxon>Cimicomorpha</taxon>
        <taxon>Miridae</taxon>
        <taxon>Mirini</taxon>
        <taxon>Apolygus</taxon>
    </lineage>
</organism>
<keyword evidence="5" id="KW-1208">Phospholipid metabolism</keyword>
<keyword evidence="5" id="KW-0594">Phospholipid biosynthesis</keyword>
<keyword evidence="4 5" id="KW-0012">Acyltransferase</keyword>
<comment type="caution">
    <text evidence="8">The sequence shown here is derived from an EMBL/GenBank/DDBJ whole genome shotgun (WGS) entry which is preliminary data.</text>
</comment>
<evidence type="ECO:0000256" key="1">
    <source>
        <dbReference type="ARBA" id="ARBA00004728"/>
    </source>
</evidence>
<comment type="domain">
    <text evidence="5">The HXXXXD motif is essential for acyltransferase activity and may constitute the binding site for the phosphate moiety of the glycerol-3-phosphate.</text>
</comment>
<evidence type="ECO:0000259" key="7">
    <source>
        <dbReference type="SMART" id="SM00563"/>
    </source>
</evidence>
<dbReference type="InterPro" id="IPR004552">
    <property type="entry name" value="AGP_acyltrans"/>
</dbReference>
<protein>
    <recommendedName>
        <fullName evidence="5">1-acyl-sn-glycerol-3-phosphate acyltransferase</fullName>
        <ecNumber evidence="5">2.3.1.51</ecNumber>
    </recommendedName>
</protein>
<dbReference type="OrthoDB" id="202234at2759"/>
<dbReference type="GO" id="GO:0003841">
    <property type="term" value="F:1-acylglycerol-3-phosphate O-acyltransferase activity"/>
    <property type="evidence" value="ECO:0007669"/>
    <property type="project" value="UniProtKB-UniRule"/>
</dbReference>
<evidence type="ECO:0000313" key="9">
    <source>
        <dbReference type="Proteomes" id="UP000466442"/>
    </source>
</evidence>
<name>A0A8S9XAF8_APOLU</name>
<dbReference type="Proteomes" id="UP000466442">
    <property type="component" value="Linkage Group LG9"/>
</dbReference>
<dbReference type="SUPFAM" id="SSF69593">
    <property type="entry name" value="Glycerol-3-phosphate (1)-acyltransferase"/>
    <property type="match status" value="1"/>
</dbReference>
<dbReference type="Pfam" id="PF01553">
    <property type="entry name" value="Acyltransferase"/>
    <property type="match status" value="1"/>
</dbReference>
<keyword evidence="5" id="KW-0443">Lipid metabolism</keyword>
<comment type="similarity">
    <text evidence="2 5">Belongs to the 1-acyl-sn-glycerol-3-phosphate acyltransferase family.</text>
</comment>
<evidence type="ECO:0000256" key="5">
    <source>
        <dbReference type="RuleBase" id="RU361267"/>
    </source>
</evidence>
<evidence type="ECO:0000313" key="8">
    <source>
        <dbReference type="EMBL" id="KAF6205288.1"/>
    </source>
</evidence>
<keyword evidence="5" id="KW-0444">Lipid biosynthesis</keyword>